<dbReference type="InterPro" id="IPR036890">
    <property type="entry name" value="HATPase_C_sf"/>
</dbReference>
<keyword evidence="7 13" id="KW-0418">Kinase</keyword>
<keyword evidence="5" id="KW-0808">Transferase</keyword>
<dbReference type="InterPro" id="IPR003661">
    <property type="entry name" value="HisK_dim/P_dom"/>
</dbReference>
<dbReference type="SUPFAM" id="SSF55874">
    <property type="entry name" value="ATPase domain of HSP90 chaperone/DNA topoisomerase II/histidine kinase"/>
    <property type="match status" value="1"/>
</dbReference>
<dbReference type="Gene3D" id="3.30.565.10">
    <property type="entry name" value="Histidine kinase-like ATPase, C-terminal domain"/>
    <property type="match status" value="1"/>
</dbReference>
<keyword evidence="9 10" id="KW-0472">Membrane</keyword>
<dbReference type="InterPro" id="IPR047994">
    <property type="entry name" value="ArsS-like"/>
</dbReference>
<dbReference type="PANTHER" id="PTHR45528:SF12">
    <property type="entry name" value="SENSOR HISTIDINE KINASE ARSS"/>
    <property type="match status" value="1"/>
</dbReference>
<dbReference type="PROSITE" id="PS50885">
    <property type="entry name" value="HAMP"/>
    <property type="match status" value="1"/>
</dbReference>
<keyword evidence="6 10" id="KW-0812">Transmembrane</keyword>
<dbReference type="SUPFAM" id="SSF158472">
    <property type="entry name" value="HAMP domain-like"/>
    <property type="match status" value="1"/>
</dbReference>
<evidence type="ECO:0000256" key="7">
    <source>
        <dbReference type="ARBA" id="ARBA00022777"/>
    </source>
</evidence>
<evidence type="ECO:0000256" key="5">
    <source>
        <dbReference type="ARBA" id="ARBA00022679"/>
    </source>
</evidence>
<dbReference type="Pfam" id="PF00672">
    <property type="entry name" value="HAMP"/>
    <property type="match status" value="1"/>
</dbReference>
<dbReference type="NCBIfam" id="NF038389">
    <property type="entry name" value="ArsS_fam_HK"/>
    <property type="match status" value="1"/>
</dbReference>
<dbReference type="Pfam" id="PF02518">
    <property type="entry name" value="HATPase_c"/>
    <property type="match status" value="1"/>
</dbReference>
<accession>A0A1W1BTT5</accession>
<evidence type="ECO:0000256" key="3">
    <source>
        <dbReference type="ARBA" id="ARBA00012438"/>
    </source>
</evidence>
<feature type="domain" description="HAMP" evidence="12">
    <location>
        <begin position="156"/>
        <end position="208"/>
    </location>
</feature>
<sequence>MKNISVNTFINILFALVLSLLVTALFIFISWDKERQKSDEISRYQLISNALLSTAQLNPTVDELEKFYKNSMVKPVAINANRLLILSKGKVIFEGESVYGRMQIFAVGDSHYIYLQRYGFNLMLKDIKSKNIRIKITILIATLIGILFMFLYIAIIRKLSPLKKLNKQISEFAKGNMSIKITSKSGDEIGQIAQSFDNAIYYIKTLLESKNLFMRNMMHELKTPITKGRIAIEMIEDGNSKKTLIRAFTRMNELINELAQIERLTTQSFQPKLKKVSINDIINESITLLLCSRESLTINTQNEILTTDSRLLSLALKNLIDNALKYSEDSHATIKTDKKSIKVLSKGKSLEYPLEYYLEPFTQEEKRNHGFGLGLYIVNNITKRLDYKLHYYYRDGSNVFELKLVN</sequence>
<proteinExistence type="predicted"/>
<evidence type="ECO:0000256" key="10">
    <source>
        <dbReference type="SAM" id="Phobius"/>
    </source>
</evidence>
<evidence type="ECO:0000256" key="9">
    <source>
        <dbReference type="ARBA" id="ARBA00023136"/>
    </source>
</evidence>
<evidence type="ECO:0000256" key="8">
    <source>
        <dbReference type="ARBA" id="ARBA00022989"/>
    </source>
</evidence>
<organism evidence="13">
    <name type="scientific">hydrothermal vent metagenome</name>
    <dbReference type="NCBI Taxonomy" id="652676"/>
    <lineage>
        <taxon>unclassified sequences</taxon>
        <taxon>metagenomes</taxon>
        <taxon>ecological metagenomes</taxon>
    </lineage>
</organism>
<evidence type="ECO:0000256" key="1">
    <source>
        <dbReference type="ARBA" id="ARBA00000085"/>
    </source>
</evidence>
<dbReference type="InterPro" id="IPR036097">
    <property type="entry name" value="HisK_dim/P_sf"/>
</dbReference>
<protein>
    <recommendedName>
        <fullName evidence="3">histidine kinase</fullName>
        <ecNumber evidence="3">2.7.13.3</ecNumber>
    </recommendedName>
</protein>
<dbReference type="PROSITE" id="PS50109">
    <property type="entry name" value="HIS_KIN"/>
    <property type="match status" value="1"/>
</dbReference>
<dbReference type="InterPro" id="IPR003660">
    <property type="entry name" value="HAMP_dom"/>
</dbReference>
<dbReference type="InterPro" id="IPR003594">
    <property type="entry name" value="HATPase_dom"/>
</dbReference>
<evidence type="ECO:0000313" key="13">
    <source>
        <dbReference type="EMBL" id="SFV56923.1"/>
    </source>
</evidence>
<evidence type="ECO:0000256" key="4">
    <source>
        <dbReference type="ARBA" id="ARBA00022553"/>
    </source>
</evidence>
<comment type="subcellular location">
    <subcellularLocation>
        <location evidence="2">Membrane</location>
        <topology evidence="2">Multi-pass membrane protein</topology>
    </subcellularLocation>
</comment>
<dbReference type="Gene3D" id="1.10.287.130">
    <property type="match status" value="1"/>
</dbReference>
<comment type="catalytic activity">
    <reaction evidence="1">
        <text>ATP + protein L-histidine = ADP + protein N-phospho-L-histidine.</text>
        <dbReference type="EC" id="2.7.13.3"/>
    </reaction>
</comment>
<dbReference type="CDD" id="cd06225">
    <property type="entry name" value="HAMP"/>
    <property type="match status" value="1"/>
</dbReference>
<dbReference type="InterPro" id="IPR005467">
    <property type="entry name" value="His_kinase_dom"/>
</dbReference>
<feature type="transmembrane region" description="Helical" evidence="10">
    <location>
        <begin position="132"/>
        <end position="155"/>
    </location>
</feature>
<reference evidence="13" key="1">
    <citation type="submission" date="2016-10" db="EMBL/GenBank/DDBJ databases">
        <authorList>
            <person name="de Groot N.N."/>
        </authorList>
    </citation>
    <scope>NUCLEOTIDE SEQUENCE</scope>
</reference>
<dbReference type="EMBL" id="FPHE01000072">
    <property type="protein sequence ID" value="SFV56923.1"/>
    <property type="molecule type" value="Genomic_DNA"/>
</dbReference>
<dbReference type="Pfam" id="PF00512">
    <property type="entry name" value="HisKA"/>
    <property type="match status" value="1"/>
</dbReference>
<evidence type="ECO:0000256" key="2">
    <source>
        <dbReference type="ARBA" id="ARBA00004141"/>
    </source>
</evidence>
<evidence type="ECO:0000259" key="12">
    <source>
        <dbReference type="PROSITE" id="PS50885"/>
    </source>
</evidence>
<dbReference type="GO" id="GO:0000155">
    <property type="term" value="F:phosphorelay sensor kinase activity"/>
    <property type="evidence" value="ECO:0007669"/>
    <property type="project" value="InterPro"/>
</dbReference>
<feature type="domain" description="Histidine kinase" evidence="11">
    <location>
        <begin position="216"/>
        <end position="406"/>
    </location>
</feature>
<dbReference type="GO" id="GO:0016020">
    <property type="term" value="C:membrane"/>
    <property type="evidence" value="ECO:0007669"/>
    <property type="project" value="UniProtKB-SubCell"/>
</dbReference>
<dbReference type="EC" id="2.7.13.3" evidence="3"/>
<dbReference type="Gene3D" id="6.10.340.10">
    <property type="match status" value="1"/>
</dbReference>
<dbReference type="SUPFAM" id="SSF47384">
    <property type="entry name" value="Homodimeric domain of signal transducing histidine kinase"/>
    <property type="match status" value="1"/>
</dbReference>
<name>A0A1W1BTT5_9ZZZZ</name>
<keyword evidence="8 10" id="KW-1133">Transmembrane helix</keyword>
<dbReference type="CDD" id="cd00082">
    <property type="entry name" value="HisKA"/>
    <property type="match status" value="1"/>
</dbReference>
<keyword evidence="4" id="KW-0597">Phosphoprotein</keyword>
<dbReference type="SMART" id="SM00388">
    <property type="entry name" value="HisKA"/>
    <property type="match status" value="1"/>
</dbReference>
<gene>
    <name evidence="13" type="ORF">MNB_SV-12-183</name>
</gene>
<dbReference type="InterPro" id="IPR050398">
    <property type="entry name" value="HssS/ArlS-like"/>
</dbReference>
<feature type="transmembrane region" description="Helical" evidence="10">
    <location>
        <begin position="12"/>
        <end position="31"/>
    </location>
</feature>
<dbReference type="PANTHER" id="PTHR45528">
    <property type="entry name" value="SENSOR HISTIDINE KINASE CPXA"/>
    <property type="match status" value="1"/>
</dbReference>
<evidence type="ECO:0000256" key="6">
    <source>
        <dbReference type="ARBA" id="ARBA00022692"/>
    </source>
</evidence>
<evidence type="ECO:0000259" key="11">
    <source>
        <dbReference type="PROSITE" id="PS50109"/>
    </source>
</evidence>
<dbReference type="AlphaFoldDB" id="A0A1W1BTT5"/>